<name>A0A0A0RPA3_9CAUD</name>
<dbReference type="OrthoDB" id="9032at10239"/>
<protein>
    <submittedName>
        <fullName evidence="1">Uncharacterized protein</fullName>
    </submittedName>
</protein>
<dbReference type="GeneID" id="24608036"/>
<dbReference type="KEGG" id="vg:24608036"/>
<keyword evidence="2" id="KW-1185">Reference proteome</keyword>
<dbReference type="InterPro" id="IPR056960">
    <property type="entry name" value="SP10_terminator"/>
</dbReference>
<dbReference type="Proteomes" id="UP000030207">
    <property type="component" value="Segment"/>
</dbReference>
<evidence type="ECO:0000313" key="1">
    <source>
        <dbReference type="EMBL" id="AIW03459.1"/>
    </source>
</evidence>
<accession>A0A0A0RPA3</accession>
<reference evidence="1 2" key="1">
    <citation type="submission" date="2014-07" db="EMBL/GenBank/DDBJ databases">
        <title>Complete Genome of Bacillus megaterium Myophage Moonbeam.</title>
        <authorList>
            <person name="Cadungog J.N."/>
            <person name="Khatemi B.E."/>
            <person name="Hernandez A.C."/>
            <person name="Everett G.F.K."/>
        </authorList>
    </citation>
    <scope>NUCLEOTIDE SEQUENCE [LARGE SCALE GENOMIC DNA]</scope>
</reference>
<dbReference type="RefSeq" id="YP_009151624.1">
    <property type="nucleotide sequence ID" value="NC_027374.1"/>
</dbReference>
<sequence length="292" mass="33015">MALPSIDTYLYDEIESKLKIILENRYIIEEILKGVQPDIANNFIKAYTGDNAKEIPIVYTMPQTKETQQGAIYIGLREGEEDHTSLGNVEGTYAQISGGLKQQDIIIEHDESRNTCYFTVDFPIDHIEVVKGIAFAESDRLMTDGNRVDFVYDPYFVGKEFNVIYEATAGDEVGLKKGFTATEQYAIMVVSTNMNTVRCLDLIVKAILVMMRNTAEENTIFLLQKIVFGQLEEQPVGNDETPEILYGRMSIISYVTSYSLDMPILDEILKHIDLNINYDLKGEQRSGGKEES</sequence>
<gene>
    <name evidence="1" type="ORF">CPT_Moonbeam61</name>
</gene>
<dbReference type="EMBL" id="KM236246">
    <property type="protein sequence ID" value="AIW03459.1"/>
    <property type="molecule type" value="Genomic_DNA"/>
</dbReference>
<organism evidence="1 2">
    <name type="scientific">Bacillus phage Moonbeam</name>
    <dbReference type="NCBI Taxonomy" id="1540091"/>
    <lineage>
        <taxon>Viruses</taxon>
        <taxon>Duplodnaviria</taxon>
        <taxon>Heunggongvirae</taxon>
        <taxon>Uroviricota</taxon>
        <taxon>Caudoviricetes</taxon>
        <taxon>Herelleviridae</taxon>
        <taxon>Bastillevirinae</taxon>
        <taxon>Moonbeamvirus</taxon>
        <taxon>Moonbeamvirus moonbeam</taxon>
    </lineage>
</organism>
<proteinExistence type="predicted"/>
<dbReference type="Pfam" id="PF23932">
    <property type="entry name" value="SP10_terminator"/>
    <property type="match status" value="1"/>
</dbReference>
<evidence type="ECO:0000313" key="2">
    <source>
        <dbReference type="Proteomes" id="UP000030207"/>
    </source>
</evidence>